<dbReference type="InterPro" id="IPR050696">
    <property type="entry name" value="FtsA/MreB"/>
</dbReference>
<dbReference type="PANTHER" id="PTHR32432">
    <property type="entry name" value="CELL DIVISION PROTEIN FTSA-RELATED"/>
    <property type="match status" value="1"/>
</dbReference>
<dbReference type="PROSITE" id="PS50889">
    <property type="entry name" value="S4"/>
    <property type="match status" value="1"/>
</dbReference>
<dbReference type="InterPro" id="IPR043129">
    <property type="entry name" value="ATPase_NBD"/>
</dbReference>
<dbReference type="Gene3D" id="3.30.420.40">
    <property type="match status" value="2"/>
</dbReference>
<evidence type="ECO:0000256" key="1">
    <source>
        <dbReference type="PROSITE-ProRule" id="PRU00182"/>
    </source>
</evidence>
<accession>A0A840UGG5</accession>
<gene>
    <name evidence="4" type="ORF">HNR32_000400</name>
</gene>
<feature type="compositionally biased region" description="Low complexity" evidence="2">
    <location>
        <begin position="1"/>
        <end position="12"/>
    </location>
</feature>
<dbReference type="GO" id="GO:0003723">
    <property type="term" value="F:RNA binding"/>
    <property type="evidence" value="ECO:0007669"/>
    <property type="project" value="UniProtKB-KW"/>
</dbReference>
<dbReference type="SUPFAM" id="SSF53067">
    <property type="entry name" value="Actin-like ATPase domain"/>
    <property type="match status" value="2"/>
</dbReference>
<dbReference type="CDD" id="cd24004">
    <property type="entry name" value="ASKHA_NBD_PilM-like"/>
    <property type="match status" value="1"/>
</dbReference>
<proteinExistence type="predicted"/>
<evidence type="ECO:0000259" key="3">
    <source>
        <dbReference type="SMART" id="SM00842"/>
    </source>
</evidence>
<dbReference type="EMBL" id="JACHFH010000003">
    <property type="protein sequence ID" value="MBB5335280.1"/>
    <property type="molecule type" value="Genomic_DNA"/>
</dbReference>
<reference evidence="4 5" key="1">
    <citation type="submission" date="2020-08" db="EMBL/GenBank/DDBJ databases">
        <title>Genomic Encyclopedia of Type Strains, Phase IV (KMG-IV): sequencing the most valuable type-strain genomes for metagenomic binning, comparative biology and taxonomic classification.</title>
        <authorList>
            <person name="Goeker M."/>
        </authorList>
    </citation>
    <scope>NUCLEOTIDE SEQUENCE [LARGE SCALE GENOMIC DNA]</scope>
    <source>
        <strain evidence="4 5">DSM 24661</strain>
    </source>
</reference>
<dbReference type="GO" id="GO:0051301">
    <property type="term" value="P:cell division"/>
    <property type="evidence" value="ECO:0007669"/>
    <property type="project" value="UniProtKB-KW"/>
</dbReference>
<keyword evidence="4" id="KW-0132">Cell division</keyword>
<name>A0A840UGG5_9FIRM</name>
<dbReference type="AlphaFoldDB" id="A0A840UGG5"/>
<comment type="caution">
    <text evidence="4">The sequence shown here is derived from an EMBL/GenBank/DDBJ whole genome shotgun (WGS) entry which is preliminary data.</text>
</comment>
<feature type="domain" description="SHS2" evidence="3">
    <location>
        <begin position="29"/>
        <end position="224"/>
    </location>
</feature>
<dbReference type="PANTHER" id="PTHR32432:SF3">
    <property type="entry name" value="ETHANOLAMINE UTILIZATION PROTEIN EUTJ"/>
    <property type="match status" value="1"/>
</dbReference>
<feature type="region of interest" description="Disordered" evidence="2">
    <location>
        <begin position="1"/>
        <end position="24"/>
    </location>
</feature>
<keyword evidence="1" id="KW-0694">RNA-binding</keyword>
<sequence>MRTRKTPAATKRTNNRPTASHAQNKADKVFALDIGTRSVIGIVAENEQSELKIIATERQEHKTRSMLDGQIHDVPQVAEIITSVKNKLEKQVGPLKKVAVAAAGRALYTMTAEASMDINGIITEEQEKHLDFITVQAAQEKLAASHIIEDSSFYYCVGYSTVYYMLDGSKIKSLIGQRGKQAVASVIATFLPRQVVDSMQSALTTANLEMQALTLEPIAAINVLIPSTMRHLNLALVDIGAGTSDVAITKDGSVIAYGMVPMAGDEITEAISKQYLLDFNIAEEIKRQLINTADEKIHFTDILGMEYTLSSEEIINSVDKNITDLAEAIAKQIAALNTEAPQAIMLVGGGSLTPNLAAKVAHTLDMPEPRVAVRTPDKVDNISNIPDVLKTPDAVTPLGILKTLGTQTLNLISVYINDIEYNMFNFRELTISDALLNAGINLRKYNGKPGLGIMVNINGESNILSGSMGTLAKISLNGNEASLSDKIEENCHICIEKGSDGTTPNVHLADLFLETQSINLYINGEKIAVEQSVLINDSPINDFTTVVHDKDNIIFPAPASIANALKYAHYNINNNIYHYTLNGIDKTYQTSPQIYLNGKTAYLSDIVKENDEIDFTEPKRLPLSSLLNNNNTTSDITVLFNDSPCLVPVTSDNVLLVNDNIVQTDYLVNEADNITYSAGKRKQAIISDVLLAADYTPPKPDSRMTFQILKNNLPVEFTAPVNENDNIKIILTPCE</sequence>
<keyword evidence="5" id="KW-1185">Reference proteome</keyword>
<dbReference type="InterPro" id="IPR003494">
    <property type="entry name" value="SHS2_FtsA"/>
</dbReference>
<protein>
    <submittedName>
        <fullName evidence="4">Cell division protein FtsA</fullName>
    </submittedName>
</protein>
<evidence type="ECO:0000313" key="4">
    <source>
        <dbReference type="EMBL" id="MBB5335280.1"/>
    </source>
</evidence>
<dbReference type="RefSeq" id="WP_183859126.1">
    <property type="nucleotide sequence ID" value="NZ_JACHFH010000003.1"/>
</dbReference>
<evidence type="ECO:0000313" key="5">
    <source>
        <dbReference type="Proteomes" id="UP000559117"/>
    </source>
</evidence>
<dbReference type="Pfam" id="PF14450">
    <property type="entry name" value="FtsA"/>
    <property type="match status" value="1"/>
</dbReference>
<evidence type="ECO:0000256" key="2">
    <source>
        <dbReference type="SAM" id="MobiDB-lite"/>
    </source>
</evidence>
<dbReference type="SMART" id="SM00842">
    <property type="entry name" value="FtsA"/>
    <property type="match status" value="1"/>
</dbReference>
<keyword evidence="4" id="KW-0131">Cell cycle</keyword>
<organism evidence="4 5">
    <name type="scientific">Pectinatus brassicae</name>
    <dbReference type="NCBI Taxonomy" id="862415"/>
    <lineage>
        <taxon>Bacteria</taxon>
        <taxon>Bacillati</taxon>
        <taxon>Bacillota</taxon>
        <taxon>Negativicutes</taxon>
        <taxon>Selenomonadales</taxon>
        <taxon>Selenomonadaceae</taxon>
        <taxon>Pectinatus</taxon>
    </lineage>
</organism>
<dbReference type="Proteomes" id="UP000559117">
    <property type="component" value="Unassembled WGS sequence"/>
</dbReference>